<dbReference type="SUPFAM" id="SSF52047">
    <property type="entry name" value="RNI-like"/>
    <property type="match status" value="1"/>
</dbReference>
<dbReference type="InterPro" id="IPR032675">
    <property type="entry name" value="LRR_dom_sf"/>
</dbReference>
<protein>
    <recommendedName>
        <fullName evidence="3">F-box domain-containing protein</fullName>
    </recommendedName>
</protein>
<dbReference type="Gene3D" id="3.80.10.10">
    <property type="entry name" value="Ribonuclease Inhibitor"/>
    <property type="match status" value="1"/>
</dbReference>
<evidence type="ECO:0000313" key="1">
    <source>
        <dbReference type="EMBL" id="KAK7006376.1"/>
    </source>
</evidence>
<name>A0AAW0AAZ7_9AGAR</name>
<sequence length="451" mass="50900">MDAVEDPIPFVNRLPRELLARVLRPAFLGPCFLVHDPSYRRRVVRTVCHTWDYALRRDPYSWNYIVLDPATSLLDLYDSVSMSTSLGLFLELVCVFAPGTALREFVQWVFDVIGPSLHRCKELRIQSHYYQTTLDIMRRFQNTSMPRLSHVYFELALPMVPASPDMPDTIVPFPSGAVLPSLTHASFNYSLPVWPWHQFAANLTSLRLARLTGFVLPRLLQLYDLLKACPNLETLALHFVDAVSPRLTSEFMEYADSPVTLPRLKRMDLSLEWPRSVSVIAPLHLPSLRCLRLFVADDRVLEAFLLRCRSILAPVHTLVFAANISSFQSLAALLSAMPSLVRIDGRLAGPSFVSQLHCVALHSSALSPTLLAVVLNQVPIALVKDILLLRNRTNFASDFHLIVLDPARFGALAAMTNTRGVVTTVMHLDFVDWLEYPMFPSISVGRRPLLF</sequence>
<evidence type="ECO:0008006" key="3">
    <source>
        <dbReference type="Google" id="ProtNLM"/>
    </source>
</evidence>
<accession>A0AAW0AAZ7</accession>
<dbReference type="AlphaFoldDB" id="A0AAW0AAZ7"/>
<dbReference type="Proteomes" id="UP001362999">
    <property type="component" value="Unassembled WGS sequence"/>
</dbReference>
<evidence type="ECO:0000313" key="2">
    <source>
        <dbReference type="Proteomes" id="UP001362999"/>
    </source>
</evidence>
<gene>
    <name evidence="1" type="ORF">R3P38DRAFT_3214429</name>
</gene>
<reference evidence="1 2" key="1">
    <citation type="journal article" date="2024" name="J Genomics">
        <title>Draft genome sequencing and assembly of Favolaschia claudopus CIRM-BRFM 2984 isolated from oak limbs.</title>
        <authorList>
            <person name="Navarro D."/>
            <person name="Drula E."/>
            <person name="Chaduli D."/>
            <person name="Cazenave R."/>
            <person name="Ahrendt S."/>
            <person name="Wang J."/>
            <person name="Lipzen A."/>
            <person name="Daum C."/>
            <person name="Barry K."/>
            <person name="Grigoriev I.V."/>
            <person name="Favel A."/>
            <person name="Rosso M.N."/>
            <person name="Martin F."/>
        </authorList>
    </citation>
    <scope>NUCLEOTIDE SEQUENCE [LARGE SCALE GENOMIC DNA]</scope>
    <source>
        <strain evidence="1 2">CIRM-BRFM 2984</strain>
    </source>
</reference>
<proteinExistence type="predicted"/>
<keyword evidence="2" id="KW-1185">Reference proteome</keyword>
<dbReference type="EMBL" id="JAWWNJ010000076">
    <property type="protein sequence ID" value="KAK7006376.1"/>
    <property type="molecule type" value="Genomic_DNA"/>
</dbReference>
<organism evidence="1 2">
    <name type="scientific">Favolaschia claudopus</name>
    <dbReference type="NCBI Taxonomy" id="2862362"/>
    <lineage>
        <taxon>Eukaryota</taxon>
        <taxon>Fungi</taxon>
        <taxon>Dikarya</taxon>
        <taxon>Basidiomycota</taxon>
        <taxon>Agaricomycotina</taxon>
        <taxon>Agaricomycetes</taxon>
        <taxon>Agaricomycetidae</taxon>
        <taxon>Agaricales</taxon>
        <taxon>Marasmiineae</taxon>
        <taxon>Mycenaceae</taxon>
        <taxon>Favolaschia</taxon>
    </lineage>
</organism>
<comment type="caution">
    <text evidence="1">The sequence shown here is derived from an EMBL/GenBank/DDBJ whole genome shotgun (WGS) entry which is preliminary data.</text>
</comment>